<reference evidence="5 6" key="1">
    <citation type="submission" date="2017-06" db="EMBL/GenBank/DDBJ databases">
        <authorList>
            <person name="Kim H.J."/>
            <person name="Triplett B.A."/>
        </authorList>
    </citation>
    <scope>NUCLEOTIDE SEQUENCE [LARGE SCALE GENOMIC DNA]</scope>
    <source>
        <strain evidence="5 6">DSM 29150</strain>
    </source>
</reference>
<feature type="transmembrane region" description="Helical" evidence="2">
    <location>
        <begin position="130"/>
        <end position="151"/>
    </location>
</feature>
<dbReference type="AlphaFoldDB" id="A0A238VXC9"/>
<keyword evidence="2" id="KW-1133">Transmembrane helix</keyword>
<evidence type="ECO:0000259" key="4">
    <source>
        <dbReference type="Pfam" id="PF08239"/>
    </source>
</evidence>
<feature type="repeat" description="TPR" evidence="1">
    <location>
        <begin position="55"/>
        <end position="88"/>
    </location>
</feature>
<keyword evidence="1" id="KW-0802">TPR repeat</keyword>
<feature type="domain" description="SH3b" evidence="4">
    <location>
        <begin position="201"/>
        <end position="245"/>
    </location>
</feature>
<evidence type="ECO:0000313" key="5">
    <source>
        <dbReference type="EMBL" id="SNR38794.1"/>
    </source>
</evidence>
<dbReference type="Proteomes" id="UP000198384">
    <property type="component" value="Unassembled WGS sequence"/>
</dbReference>
<evidence type="ECO:0000313" key="6">
    <source>
        <dbReference type="Proteomes" id="UP000198384"/>
    </source>
</evidence>
<dbReference type="InterPro" id="IPR019734">
    <property type="entry name" value="TPR_rpt"/>
</dbReference>
<dbReference type="Gene3D" id="2.30.30.40">
    <property type="entry name" value="SH3 Domains"/>
    <property type="match status" value="1"/>
</dbReference>
<dbReference type="Gene3D" id="1.25.40.10">
    <property type="entry name" value="Tetratricopeptide repeat domain"/>
    <property type="match status" value="1"/>
</dbReference>
<dbReference type="PROSITE" id="PS50005">
    <property type="entry name" value="TPR"/>
    <property type="match status" value="1"/>
</dbReference>
<keyword evidence="2" id="KW-0472">Membrane</keyword>
<dbReference type="EMBL" id="FZNT01000002">
    <property type="protein sequence ID" value="SNR38794.1"/>
    <property type="molecule type" value="Genomic_DNA"/>
</dbReference>
<keyword evidence="6" id="KW-1185">Reference proteome</keyword>
<dbReference type="InterPro" id="IPR003646">
    <property type="entry name" value="SH3-like_bac-type"/>
</dbReference>
<dbReference type="InterPro" id="IPR011990">
    <property type="entry name" value="TPR-like_helical_dom_sf"/>
</dbReference>
<accession>A0A238VXC9</accession>
<feature type="chain" id="PRO_5012398825" evidence="3">
    <location>
        <begin position="21"/>
        <end position="250"/>
    </location>
</feature>
<evidence type="ECO:0000256" key="2">
    <source>
        <dbReference type="SAM" id="Phobius"/>
    </source>
</evidence>
<dbReference type="RefSeq" id="WP_089380401.1">
    <property type="nucleotide sequence ID" value="NZ_FZNT01000002.1"/>
</dbReference>
<dbReference type="SMART" id="SM00028">
    <property type="entry name" value="TPR"/>
    <property type="match status" value="1"/>
</dbReference>
<dbReference type="Pfam" id="PF08239">
    <property type="entry name" value="SH3_3"/>
    <property type="match status" value="1"/>
</dbReference>
<gene>
    <name evidence="5" type="ORF">SAMN06265371_102199</name>
</gene>
<dbReference type="OrthoDB" id="9776208at2"/>
<sequence>MKHVVLIVLLFLSLGAFSQAPEKLFAEANTFYKEANYERALGVYLAIEEQGLESSDLYFNLGNTYYKLNKVAPAIFYYEKALKLNPANEDAAFNLAFAKRMTIDVIEELPKTVLQRFSINVIQKLPFDTWALIAVIASFLASFLFLLYHFSGGTRKKLLYFNTTIFAVFVMLVSVFFAFQNYETVQKNRVAIIFATKAEIKNAPTPSSEEVFELHEGTKVIILDELDNWKKIKIADGKVGWINDQELKEI</sequence>
<keyword evidence="2" id="KW-0812">Transmembrane</keyword>
<dbReference type="SUPFAM" id="SSF48452">
    <property type="entry name" value="TPR-like"/>
    <property type="match status" value="1"/>
</dbReference>
<evidence type="ECO:0000256" key="1">
    <source>
        <dbReference type="PROSITE-ProRule" id="PRU00339"/>
    </source>
</evidence>
<proteinExistence type="predicted"/>
<protein>
    <submittedName>
        <fullName evidence="5">SH3 domain-containing protein</fullName>
    </submittedName>
</protein>
<name>A0A238VXC9_9FLAO</name>
<evidence type="ECO:0000256" key="3">
    <source>
        <dbReference type="SAM" id="SignalP"/>
    </source>
</evidence>
<dbReference type="Pfam" id="PF00515">
    <property type="entry name" value="TPR_1"/>
    <property type="match status" value="1"/>
</dbReference>
<organism evidence="5 6">
    <name type="scientific">Lutibacter agarilyticus</name>
    <dbReference type="NCBI Taxonomy" id="1109740"/>
    <lineage>
        <taxon>Bacteria</taxon>
        <taxon>Pseudomonadati</taxon>
        <taxon>Bacteroidota</taxon>
        <taxon>Flavobacteriia</taxon>
        <taxon>Flavobacteriales</taxon>
        <taxon>Flavobacteriaceae</taxon>
        <taxon>Lutibacter</taxon>
    </lineage>
</organism>
<dbReference type="PROSITE" id="PS50293">
    <property type="entry name" value="TPR_REGION"/>
    <property type="match status" value="1"/>
</dbReference>
<feature type="signal peptide" evidence="3">
    <location>
        <begin position="1"/>
        <end position="20"/>
    </location>
</feature>
<keyword evidence="3" id="KW-0732">Signal</keyword>
<feature type="transmembrane region" description="Helical" evidence="2">
    <location>
        <begin position="158"/>
        <end position="179"/>
    </location>
</feature>